<proteinExistence type="predicted"/>
<keyword evidence="2" id="KW-1185">Reference proteome</keyword>
<reference evidence="1 2" key="1">
    <citation type="submission" date="2015-11" db="EMBL/GenBank/DDBJ databases">
        <title>Exploring the genomic traits of fungus-feeding bacterial genus Collimonas.</title>
        <authorList>
            <person name="Song C."/>
            <person name="Schmidt R."/>
            <person name="de Jager V."/>
            <person name="Krzyzanowska D."/>
            <person name="Jongedijk E."/>
            <person name="Cankar K."/>
            <person name="Beekwilder J."/>
            <person name="van Veen A."/>
            <person name="de Boer W."/>
            <person name="van Veen J.A."/>
            <person name="Garbeva P."/>
        </authorList>
    </citation>
    <scope>NUCLEOTIDE SEQUENCE [LARGE SCALE GENOMIC DNA]</scope>
    <source>
        <strain evidence="1 2">Ter291</strain>
    </source>
</reference>
<sequence length="84" mass="9543">MRPRRGTIVAGAGGPEGGRLWRRLGCGSLRLGRLFGGFRCRLGLARLGRTRLRRCGWQRFERPLRNRIDRLAGRIARFSVGHIC</sequence>
<accession>A0ABM5Z0X3</accession>
<gene>
    <name evidence="1" type="ORF">CPter291_0379</name>
</gene>
<dbReference type="EMBL" id="CP013236">
    <property type="protein sequence ID" value="AMP12669.1"/>
    <property type="molecule type" value="Genomic_DNA"/>
</dbReference>
<name>A0ABM5Z0X3_9BURK</name>
<dbReference type="Proteomes" id="UP000074914">
    <property type="component" value="Chromosome"/>
</dbReference>
<protein>
    <submittedName>
        <fullName evidence="1">Uncharacterized protein</fullName>
    </submittedName>
</protein>
<organism evidence="1 2">
    <name type="scientific">Collimonas pratensis</name>
    <dbReference type="NCBI Taxonomy" id="279113"/>
    <lineage>
        <taxon>Bacteria</taxon>
        <taxon>Pseudomonadati</taxon>
        <taxon>Pseudomonadota</taxon>
        <taxon>Betaproteobacteria</taxon>
        <taxon>Burkholderiales</taxon>
        <taxon>Oxalobacteraceae</taxon>
        <taxon>Collimonas</taxon>
    </lineage>
</organism>
<evidence type="ECO:0000313" key="1">
    <source>
        <dbReference type="EMBL" id="AMP12669.1"/>
    </source>
</evidence>
<evidence type="ECO:0000313" key="2">
    <source>
        <dbReference type="Proteomes" id="UP000074914"/>
    </source>
</evidence>